<comment type="caution">
    <text evidence="2">The sequence shown here is derived from an EMBL/GenBank/DDBJ whole genome shotgun (WGS) entry which is preliminary data.</text>
</comment>
<feature type="region of interest" description="Disordered" evidence="1">
    <location>
        <begin position="1"/>
        <end position="38"/>
    </location>
</feature>
<dbReference type="GO" id="GO:0042790">
    <property type="term" value="P:nucleolar large rRNA transcription by RNA polymerase I"/>
    <property type="evidence" value="ECO:0007669"/>
    <property type="project" value="InterPro"/>
</dbReference>
<dbReference type="GO" id="GO:0000182">
    <property type="term" value="F:rDNA binding"/>
    <property type="evidence" value="ECO:0007669"/>
    <property type="project" value="TreeGrafter"/>
</dbReference>
<dbReference type="InterPro" id="IPR009057">
    <property type="entry name" value="Homeodomain-like_sf"/>
</dbReference>
<protein>
    <submittedName>
        <fullName evidence="2">Uncharacterized protein</fullName>
    </submittedName>
</protein>
<name>A0AAN8EXC8_9EURO</name>
<keyword evidence="3" id="KW-1185">Reference proteome</keyword>
<dbReference type="Proteomes" id="UP001316803">
    <property type="component" value="Unassembled WGS sequence"/>
</dbReference>
<dbReference type="SUPFAM" id="SSF46689">
    <property type="entry name" value="Homeodomain-like"/>
    <property type="match status" value="1"/>
</dbReference>
<feature type="compositionally biased region" description="Polar residues" evidence="1">
    <location>
        <begin position="457"/>
        <end position="471"/>
    </location>
</feature>
<evidence type="ECO:0000313" key="3">
    <source>
        <dbReference type="Proteomes" id="UP001316803"/>
    </source>
</evidence>
<dbReference type="GO" id="GO:0000500">
    <property type="term" value="C:RNA polymerase I upstream activating factor complex"/>
    <property type="evidence" value="ECO:0007669"/>
    <property type="project" value="InterPro"/>
</dbReference>
<proteinExistence type="predicted"/>
<reference evidence="2 3" key="1">
    <citation type="submission" date="2022-12" db="EMBL/GenBank/DDBJ databases">
        <title>Genomic features and morphological characterization of a novel Knufia sp. strain isolated from spacecraft assembly facility.</title>
        <authorList>
            <person name="Teixeira M."/>
            <person name="Chander A.M."/>
            <person name="Stajich J.E."/>
            <person name="Venkateswaran K."/>
        </authorList>
    </citation>
    <scope>NUCLEOTIDE SEQUENCE [LARGE SCALE GENOMIC DNA]</scope>
    <source>
        <strain evidence="2 3">FJI-L2-BK-P2</strain>
    </source>
</reference>
<dbReference type="AlphaFoldDB" id="A0AAN8EXC8"/>
<feature type="compositionally biased region" description="Basic and acidic residues" evidence="1">
    <location>
        <begin position="434"/>
        <end position="443"/>
    </location>
</feature>
<evidence type="ECO:0000256" key="1">
    <source>
        <dbReference type="SAM" id="MobiDB-lite"/>
    </source>
</evidence>
<dbReference type="InterPro" id="IPR039601">
    <property type="entry name" value="Rrn5"/>
</dbReference>
<dbReference type="GO" id="GO:0001181">
    <property type="term" value="F:RNA polymerase I general transcription initiation factor activity"/>
    <property type="evidence" value="ECO:0007669"/>
    <property type="project" value="TreeGrafter"/>
</dbReference>
<feature type="compositionally biased region" description="Acidic residues" evidence="1">
    <location>
        <begin position="402"/>
        <end position="411"/>
    </location>
</feature>
<dbReference type="PANTHER" id="PTHR28079:SF1">
    <property type="entry name" value="RNA POLYMERASE I-SPECIFIC TRANSCRIPTION INITIATION FACTOR RRN5"/>
    <property type="match status" value="1"/>
</dbReference>
<dbReference type="EMBL" id="JAKLMC020000001">
    <property type="protein sequence ID" value="KAK5958290.1"/>
    <property type="molecule type" value="Genomic_DNA"/>
</dbReference>
<evidence type="ECO:0000313" key="2">
    <source>
        <dbReference type="EMBL" id="KAK5958290.1"/>
    </source>
</evidence>
<accession>A0AAN8EXC8</accession>
<dbReference type="GO" id="GO:0006361">
    <property type="term" value="P:transcription initiation at RNA polymerase I promoter"/>
    <property type="evidence" value="ECO:0007669"/>
    <property type="project" value="TreeGrafter"/>
</dbReference>
<dbReference type="PANTHER" id="PTHR28079">
    <property type="entry name" value="RNA POLYMERASE I-SPECIFIC TRANSCRIPTION INITIATION FACTOR RRN5"/>
    <property type="match status" value="1"/>
</dbReference>
<feature type="compositionally biased region" description="Basic and acidic residues" evidence="1">
    <location>
        <begin position="1"/>
        <end position="11"/>
    </location>
</feature>
<organism evidence="2 3">
    <name type="scientific">Knufia fluminis</name>
    <dbReference type="NCBI Taxonomy" id="191047"/>
    <lineage>
        <taxon>Eukaryota</taxon>
        <taxon>Fungi</taxon>
        <taxon>Dikarya</taxon>
        <taxon>Ascomycota</taxon>
        <taxon>Pezizomycotina</taxon>
        <taxon>Eurotiomycetes</taxon>
        <taxon>Chaetothyriomycetidae</taxon>
        <taxon>Chaetothyriales</taxon>
        <taxon>Trichomeriaceae</taxon>
        <taxon>Knufia</taxon>
    </lineage>
</organism>
<sequence length="576" mass="64799">MDIEKAEDSDVNKNASLADETTGFLNAGDNSSDDDQSEEIPYAELSTAKDYHKIRWKQLSKNYNDQYLELFRQSQQIVDVDEPLLTSQIGSVVWTTDEKQRFFDALARKGHRNVPAIAAAIKSKSQVEVMQLLLKLKDADIDRQRFSRYAKNVTHAEIDAAIEVDEDLDTLLEDAADALAAFQNYYDLSAAKNKGDGIWLVDNTTAAYIEDKCTTAEDTDSEGDLEIKFTLWKGRNDALGMFHLNTMLELSRDVFMNTSNHSDLDHWTEVAEDDEQPSMTVDAVQTYYHLIKSLVQRVVQSAVFLAESRIRSTTTPAYAPARVLKDTDIVAALKVLNMPVDSFEHWAKFPRRSDVRVVLGGHTKGVSNSEALSLPQVEKALSVRASKGRRRSLSSMTSMSSQEEDAEDEQSMGDSEVAENRGQLQSANRRGRWSSRDVRHDSLSDSLSDEASDTSSFVGSDHSSANAASSTDSHDNGPIEVEQNDIPISRKRRRVMLEEAQDEFLEKLDHSTGVKDASRLRQVLGLPDVKEEQEEVRGKRPKTLRKTVEELQDWSEISFRGSWERKRLVSKTFDDA</sequence>
<feature type="region of interest" description="Disordered" evidence="1">
    <location>
        <begin position="383"/>
        <end position="487"/>
    </location>
</feature>
<gene>
    <name evidence="2" type="ORF">OHC33_000132</name>
</gene>